<sequence length="136" mass="15108">MSSFVWRCLNRITAEQTSCDVISQGQKIRRVTASGTGRPASDPTRKTTRNHKTIFTDFFSELNYQRQGGTRWRALRVDKTRPTDKASCQVGLALTLTLAVGQKGENKAMETEAQSWHNSNTAKHCQSDRVTGATGC</sequence>
<comment type="caution">
    <text evidence="1">The sequence shown here is derived from an EMBL/GenBank/DDBJ whole genome shotgun (WGS) entry which is preliminary data.</text>
</comment>
<dbReference type="AlphaFoldDB" id="A0AAE0XN19"/>
<reference evidence="1" key="1">
    <citation type="journal article" date="2023" name="G3 (Bethesda)">
        <title>A reference genome for the long-term kleptoplast-retaining sea slug Elysia crispata morphotype clarki.</title>
        <authorList>
            <person name="Eastman K.E."/>
            <person name="Pendleton A.L."/>
            <person name="Shaikh M.A."/>
            <person name="Suttiyut T."/>
            <person name="Ogas R."/>
            <person name="Tomko P."/>
            <person name="Gavelis G."/>
            <person name="Widhalm J.R."/>
            <person name="Wisecaver J.H."/>
        </authorList>
    </citation>
    <scope>NUCLEOTIDE SEQUENCE</scope>
    <source>
        <strain evidence="1">ECLA1</strain>
    </source>
</reference>
<accession>A0AAE0XN19</accession>
<organism evidence="1 2">
    <name type="scientific">Elysia crispata</name>
    <name type="common">lettuce slug</name>
    <dbReference type="NCBI Taxonomy" id="231223"/>
    <lineage>
        <taxon>Eukaryota</taxon>
        <taxon>Metazoa</taxon>
        <taxon>Spiralia</taxon>
        <taxon>Lophotrochozoa</taxon>
        <taxon>Mollusca</taxon>
        <taxon>Gastropoda</taxon>
        <taxon>Heterobranchia</taxon>
        <taxon>Euthyneura</taxon>
        <taxon>Panpulmonata</taxon>
        <taxon>Sacoglossa</taxon>
        <taxon>Placobranchoidea</taxon>
        <taxon>Plakobranchidae</taxon>
        <taxon>Elysia</taxon>
    </lineage>
</organism>
<dbReference type="EMBL" id="JAWDGP010007980">
    <property type="protein sequence ID" value="KAK3698250.1"/>
    <property type="molecule type" value="Genomic_DNA"/>
</dbReference>
<keyword evidence="2" id="KW-1185">Reference proteome</keyword>
<gene>
    <name evidence="1" type="ORF">RRG08_026348</name>
</gene>
<name>A0AAE0XN19_9GAST</name>
<evidence type="ECO:0000313" key="2">
    <source>
        <dbReference type="Proteomes" id="UP001283361"/>
    </source>
</evidence>
<evidence type="ECO:0000313" key="1">
    <source>
        <dbReference type="EMBL" id="KAK3698250.1"/>
    </source>
</evidence>
<protein>
    <submittedName>
        <fullName evidence="1">Uncharacterized protein</fullName>
    </submittedName>
</protein>
<proteinExistence type="predicted"/>
<dbReference type="Proteomes" id="UP001283361">
    <property type="component" value="Unassembled WGS sequence"/>
</dbReference>